<proteinExistence type="predicted"/>
<dbReference type="PANTHER" id="PTHR43479:SF11">
    <property type="entry name" value="ACREF_ENVCD OPERON REPRESSOR-RELATED"/>
    <property type="match status" value="1"/>
</dbReference>
<dbReference type="PANTHER" id="PTHR43479">
    <property type="entry name" value="ACREF/ENVCD OPERON REPRESSOR-RELATED"/>
    <property type="match status" value="1"/>
</dbReference>
<evidence type="ECO:0000256" key="1">
    <source>
        <dbReference type="ARBA" id="ARBA00022491"/>
    </source>
</evidence>
<dbReference type="InterPro" id="IPR009057">
    <property type="entry name" value="Homeodomain-like_sf"/>
</dbReference>
<keyword evidence="2 3" id="KW-0238">DNA-binding</keyword>
<dbReference type="Gene3D" id="1.10.357.10">
    <property type="entry name" value="Tetracycline Repressor, domain 2"/>
    <property type="match status" value="1"/>
</dbReference>
<keyword evidence="6" id="KW-1185">Reference proteome</keyword>
<dbReference type="Proteomes" id="UP000187046">
    <property type="component" value="Unassembled WGS sequence"/>
</dbReference>
<dbReference type="PROSITE" id="PS01081">
    <property type="entry name" value="HTH_TETR_1"/>
    <property type="match status" value="1"/>
</dbReference>
<evidence type="ECO:0000256" key="3">
    <source>
        <dbReference type="PROSITE-ProRule" id="PRU00335"/>
    </source>
</evidence>
<sequence>MSVPKFTEKEKEAIRSALVQSGRELFAQLGLKKTSVGELTASAGIAQGSFYTFFDSKEELYFEILQQEEKKIRAQLEASFSESGKTFAQFLREALTVMEHNPYIRQVYDENLMETLFRKLPEEKLKAHFASDEDFFKPLIEMGQEKGRLVRKKPETIISVIRAVVLLSFQKTNIGEDRYEETMDLLIELIGQGLSAKEDESS</sequence>
<dbReference type="PRINTS" id="PR00455">
    <property type="entry name" value="HTHTETR"/>
</dbReference>
<protein>
    <submittedName>
        <fullName evidence="5">TetR family transcriptional regulator</fullName>
    </submittedName>
</protein>
<dbReference type="Pfam" id="PF00440">
    <property type="entry name" value="TetR_N"/>
    <property type="match status" value="1"/>
</dbReference>
<dbReference type="SUPFAM" id="SSF46689">
    <property type="entry name" value="Homeodomain-like"/>
    <property type="match status" value="1"/>
</dbReference>
<dbReference type="InterPro" id="IPR001647">
    <property type="entry name" value="HTH_TetR"/>
</dbReference>
<feature type="DNA-binding region" description="H-T-H motif" evidence="3">
    <location>
        <begin position="35"/>
        <end position="54"/>
    </location>
</feature>
<dbReference type="InterPro" id="IPR050624">
    <property type="entry name" value="HTH-type_Tx_Regulator"/>
</dbReference>
<dbReference type="InterPro" id="IPR023772">
    <property type="entry name" value="DNA-bd_HTH_TetR-type_CS"/>
</dbReference>
<dbReference type="EMBL" id="MRBL01000020">
    <property type="protein sequence ID" value="OMI25692.1"/>
    <property type="molecule type" value="Genomic_DNA"/>
</dbReference>
<name>A0ABX3HZX4_9BACI</name>
<keyword evidence="1" id="KW-0678">Repressor</keyword>
<accession>A0ABX3HZX4</accession>
<feature type="domain" description="HTH tetR-type" evidence="4">
    <location>
        <begin position="12"/>
        <end position="72"/>
    </location>
</feature>
<gene>
    <name evidence="5" type="ORF">BTA31_17900</name>
</gene>
<evidence type="ECO:0000256" key="2">
    <source>
        <dbReference type="ARBA" id="ARBA00023125"/>
    </source>
</evidence>
<evidence type="ECO:0000259" key="4">
    <source>
        <dbReference type="PROSITE" id="PS50977"/>
    </source>
</evidence>
<dbReference type="PROSITE" id="PS50977">
    <property type="entry name" value="HTH_TETR_2"/>
    <property type="match status" value="1"/>
</dbReference>
<organism evidence="5 6">
    <name type="scientific">Bacillus haynesii</name>
    <dbReference type="NCBI Taxonomy" id="1925021"/>
    <lineage>
        <taxon>Bacteria</taxon>
        <taxon>Bacillati</taxon>
        <taxon>Bacillota</taxon>
        <taxon>Bacilli</taxon>
        <taxon>Bacillales</taxon>
        <taxon>Bacillaceae</taxon>
        <taxon>Bacillus</taxon>
    </lineage>
</organism>
<comment type="caution">
    <text evidence="5">The sequence shown here is derived from an EMBL/GenBank/DDBJ whole genome shotgun (WGS) entry which is preliminary data.</text>
</comment>
<evidence type="ECO:0000313" key="6">
    <source>
        <dbReference type="Proteomes" id="UP000187046"/>
    </source>
</evidence>
<reference evidence="5 6" key="1">
    <citation type="submission" date="2016-12" db="EMBL/GenBank/DDBJ databases">
        <title>Bacillus phylogenomics.</title>
        <authorList>
            <person name="Dunlap C."/>
        </authorList>
    </citation>
    <scope>NUCLEOTIDE SEQUENCE [LARGE SCALE GENOMIC DNA]</scope>
    <source>
        <strain evidence="5 6">NRRL B-41327</strain>
    </source>
</reference>
<evidence type="ECO:0000313" key="5">
    <source>
        <dbReference type="EMBL" id="OMI25692.1"/>
    </source>
</evidence>